<proteinExistence type="predicted"/>
<dbReference type="EMBL" id="JAIQZJ010000003">
    <property type="protein sequence ID" value="MBZ5738190.1"/>
    <property type="molecule type" value="Genomic_DNA"/>
</dbReference>
<feature type="domain" description="HTH marR-type" evidence="6">
    <location>
        <begin position="10"/>
        <end position="141"/>
    </location>
</feature>
<evidence type="ECO:0000313" key="7">
    <source>
        <dbReference type="EMBL" id="MBZ5738190.1"/>
    </source>
</evidence>
<dbReference type="PROSITE" id="PS50995">
    <property type="entry name" value="HTH_MARR_2"/>
    <property type="match status" value="1"/>
</dbReference>
<name>A0ABS7UB20_9ACTN</name>
<gene>
    <name evidence="7" type="ORF">K8U61_08440</name>
</gene>
<dbReference type="InterPro" id="IPR036390">
    <property type="entry name" value="WH_DNA-bd_sf"/>
</dbReference>
<protein>
    <submittedName>
        <fullName evidence="7">MarR family transcriptional regulator</fullName>
    </submittedName>
</protein>
<sequence>MATPAQLSIDDMLCFPLYAATRAVTRTYADLLAEVGMTYPQYLTMTALWEAGGPLSVGELGERLLLDSGTLTPLLKRLEAAGHVVRRRDTEDERRVLVEVTEAGDRLREQVSEVPRQLFDAMGLSLAELVELRERLRGLLANLGQT</sequence>
<evidence type="ECO:0000256" key="5">
    <source>
        <dbReference type="ARBA" id="ARBA00023163"/>
    </source>
</evidence>
<keyword evidence="4" id="KW-0238">DNA-binding</keyword>
<keyword evidence="8" id="KW-1185">Reference proteome</keyword>
<dbReference type="InterPro" id="IPR039422">
    <property type="entry name" value="MarR/SlyA-like"/>
</dbReference>
<evidence type="ECO:0000313" key="8">
    <source>
        <dbReference type="Proteomes" id="UP000780875"/>
    </source>
</evidence>
<dbReference type="PANTHER" id="PTHR33164">
    <property type="entry name" value="TRANSCRIPTIONAL REGULATOR, MARR FAMILY"/>
    <property type="match status" value="1"/>
</dbReference>
<dbReference type="Proteomes" id="UP000780875">
    <property type="component" value="Unassembled WGS sequence"/>
</dbReference>
<comment type="caution">
    <text evidence="7">The sequence shown here is derived from an EMBL/GenBank/DDBJ whole genome shotgun (WGS) entry which is preliminary data.</text>
</comment>
<evidence type="ECO:0000256" key="4">
    <source>
        <dbReference type="ARBA" id="ARBA00023125"/>
    </source>
</evidence>
<evidence type="ECO:0000259" key="6">
    <source>
        <dbReference type="PROSITE" id="PS50995"/>
    </source>
</evidence>
<keyword evidence="2" id="KW-0963">Cytoplasm</keyword>
<evidence type="ECO:0000256" key="1">
    <source>
        <dbReference type="ARBA" id="ARBA00004496"/>
    </source>
</evidence>
<dbReference type="InterPro" id="IPR000835">
    <property type="entry name" value="HTH_MarR-typ"/>
</dbReference>
<dbReference type="PANTHER" id="PTHR33164:SF5">
    <property type="entry name" value="ORGANIC HYDROPEROXIDE RESISTANCE TRANSCRIPTIONAL REGULATOR"/>
    <property type="match status" value="1"/>
</dbReference>
<dbReference type="SMART" id="SM00347">
    <property type="entry name" value="HTH_MARR"/>
    <property type="match status" value="1"/>
</dbReference>
<accession>A0ABS7UB20</accession>
<keyword evidence="3" id="KW-0805">Transcription regulation</keyword>
<dbReference type="InterPro" id="IPR036388">
    <property type="entry name" value="WH-like_DNA-bd_sf"/>
</dbReference>
<dbReference type="PRINTS" id="PR00598">
    <property type="entry name" value="HTHMARR"/>
</dbReference>
<dbReference type="RefSeq" id="WP_224122555.1">
    <property type="nucleotide sequence ID" value="NZ_JAIQZJ010000003.1"/>
</dbReference>
<dbReference type="Gene3D" id="1.10.10.10">
    <property type="entry name" value="Winged helix-like DNA-binding domain superfamily/Winged helix DNA-binding domain"/>
    <property type="match status" value="1"/>
</dbReference>
<keyword evidence="5" id="KW-0804">Transcription</keyword>
<evidence type="ECO:0000256" key="2">
    <source>
        <dbReference type="ARBA" id="ARBA00022490"/>
    </source>
</evidence>
<organism evidence="7 8">
    <name type="scientific">Nocardioides mangrovi</name>
    <dbReference type="NCBI Taxonomy" id="2874580"/>
    <lineage>
        <taxon>Bacteria</taxon>
        <taxon>Bacillati</taxon>
        <taxon>Actinomycetota</taxon>
        <taxon>Actinomycetes</taxon>
        <taxon>Propionibacteriales</taxon>
        <taxon>Nocardioidaceae</taxon>
        <taxon>Nocardioides</taxon>
    </lineage>
</organism>
<dbReference type="InterPro" id="IPR055166">
    <property type="entry name" value="Transc_reg_Sar_Rot_HTH"/>
</dbReference>
<dbReference type="Pfam" id="PF22381">
    <property type="entry name" value="Staph_reg_Sar_Rot"/>
    <property type="match status" value="1"/>
</dbReference>
<dbReference type="SUPFAM" id="SSF46785">
    <property type="entry name" value="Winged helix' DNA-binding domain"/>
    <property type="match status" value="1"/>
</dbReference>
<comment type="subcellular location">
    <subcellularLocation>
        <location evidence="1">Cytoplasm</location>
    </subcellularLocation>
</comment>
<evidence type="ECO:0000256" key="3">
    <source>
        <dbReference type="ARBA" id="ARBA00023015"/>
    </source>
</evidence>
<reference evidence="7 8" key="1">
    <citation type="submission" date="2021-09" db="EMBL/GenBank/DDBJ databases">
        <title>Whole genome sequence of Nocardioides sp. GBK3QG-3.</title>
        <authorList>
            <person name="Tuo L."/>
        </authorList>
    </citation>
    <scope>NUCLEOTIDE SEQUENCE [LARGE SCALE GENOMIC DNA]</scope>
    <source>
        <strain evidence="7 8">GBK3QG-3</strain>
    </source>
</reference>